<keyword evidence="1" id="KW-1133">Transmembrane helix</keyword>
<keyword evidence="4" id="KW-1185">Reference proteome</keyword>
<dbReference type="AlphaFoldDB" id="A0A4Y2WCY8"/>
<dbReference type="EMBL" id="BGPR01059063">
    <property type="protein sequence ID" value="GBO35130.1"/>
    <property type="molecule type" value="Genomic_DNA"/>
</dbReference>
<comment type="caution">
    <text evidence="2">The sequence shown here is derived from an EMBL/GenBank/DDBJ whole genome shotgun (WGS) entry which is preliminary data.</text>
</comment>
<name>A0A4Y2WCY8_ARAVE</name>
<evidence type="ECO:0000313" key="4">
    <source>
        <dbReference type="Proteomes" id="UP000499080"/>
    </source>
</evidence>
<keyword evidence="1" id="KW-0812">Transmembrane</keyword>
<keyword evidence="1" id="KW-0472">Membrane</keyword>
<sequence length="103" mass="11176">MSAVVSLFRVAVVSSSGAGLCRLVLVLIIPVYDFPFKLVRHFFLITVHLAPGPGDESIVRIVLVRDCHDLRRESITQIAKKACLKGFGNLVVGKGKGLSQSFP</sequence>
<gene>
    <name evidence="2" type="ORF">AVEN_141435_1</name>
    <name evidence="3" type="ORF">AVEN_174421_1</name>
</gene>
<proteinExistence type="predicted"/>
<evidence type="ECO:0000313" key="3">
    <source>
        <dbReference type="EMBL" id="GBO35130.1"/>
    </source>
</evidence>
<evidence type="ECO:0000256" key="1">
    <source>
        <dbReference type="SAM" id="Phobius"/>
    </source>
</evidence>
<organism evidence="2 4">
    <name type="scientific">Araneus ventricosus</name>
    <name type="common">Orbweaver spider</name>
    <name type="synonym">Epeira ventricosa</name>
    <dbReference type="NCBI Taxonomy" id="182803"/>
    <lineage>
        <taxon>Eukaryota</taxon>
        <taxon>Metazoa</taxon>
        <taxon>Ecdysozoa</taxon>
        <taxon>Arthropoda</taxon>
        <taxon>Chelicerata</taxon>
        <taxon>Arachnida</taxon>
        <taxon>Araneae</taxon>
        <taxon>Araneomorphae</taxon>
        <taxon>Entelegynae</taxon>
        <taxon>Araneoidea</taxon>
        <taxon>Araneidae</taxon>
        <taxon>Araneus</taxon>
    </lineage>
</organism>
<dbReference type="EMBL" id="BGPR01059062">
    <property type="protein sequence ID" value="GBO35129.1"/>
    <property type="molecule type" value="Genomic_DNA"/>
</dbReference>
<evidence type="ECO:0000313" key="2">
    <source>
        <dbReference type="EMBL" id="GBO35129.1"/>
    </source>
</evidence>
<protein>
    <submittedName>
        <fullName evidence="2">Uncharacterized protein</fullName>
    </submittedName>
</protein>
<accession>A0A4Y2WCY8</accession>
<dbReference type="Proteomes" id="UP000499080">
    <property type="component" value="Unassembled WGS sequence"/>
</dbReference>
<feature type="transmembrane region" description="Helical" evidence="1">
    <location>
        <begin position="6"/>
        <end position="32"/>
    </location>
</feature>
<reference evidence="2 4" key="1">
    <citation type="journal article" date="2019" name="Sci. Rep.">
        <title>Orb-weaving spider Araneus ventricosus genome elucidates the spidroin gene catalogue.</title>
        <authorList>
            <person name="Kono N."/>
            <person name="Nakamura H."/>
            <person name="Ohtoshi R."/>
            <person name="Moran D.A.P."/>
            <person name="Shinohara A."/>
            <person name="Yoshida Y."/>
            <person name="Fujiwara M."/>
            <person name="Mori M."/>
            <person name="Tomita M."/>
            <person name="Arakawa K."/>
        </authorList>
    </citation>
    <scope>NUCLEOTIDE SEQUENCE [LARGE SCALE GENOMIC DNA]</scope>
</reference>